<name>A0A498SHJ5_ACAVI</name>
<proteinExistence type="predicted"/>
<feature type="transmembrane region" description="Helical" evidence="6">
    <location>
        <begin position="332"/>
        <end position="355"/>
    </location>
</feature>
<dbReference type="GO" id="GO:0005886">
    <property type="term" value="C:plasma membrane"/>
    <property type="evidence" value="ECO:0007669"/>
    <property type="project" value="TreeGrafter"/>
</dbReference>
<dbReference type="CDD" id="cd03127">
    <property type="entry name" value="tetraspanin_LEL"/>
    <property type="match status" value="1"/>
</dbReference>
<evidence type="ECO:0000256" key="3">
    <source>
        <dbReference type="ARBA" id="ARBA00022989"/>
    </source>
</evidence>
<keyword evidence="2 6" id="KW-0812">Transmembrane</keyword>
<reference evidence="7 8" key="1">
    <citation type="submission" date="2018-08" db="EMBL/GenBank/DDBJ databases">
        <authorList>
            <person name="Laetsch R D."/>
            <person name="Stevens L."/>
            <person name="Kumar S."/>
            <person name="Blaxter L. M."/>
        </authorList>
    </citation>
    <scope>NUCLEOTIDE SEQUENCE [LARGE SCALE GENOMIC DNA]</scope>
</reference>
<sequence length="583" mass="66680">MKSVSQSASKAVISYIHKLIQTNKFSHLIALIYDSILENSSKPFLNKAQVEIVLSLLCLPNQQVPNIVNYTDLCLLLKDAYDEKFGKMSNKNDESFSKSDDSWDEENLEEMEVLATLNSFRNKTHTQCPDIFNFIRQENLIRTVMRQAWRLQRLKRDLHEIEQRMNYLVAHFIGEKYCAFRNGEYSECDSGCHTDRSSSSNNSITKLFTTRRDEINELQATGQNFLTMDDNQRYIGINSYQKVAKSLNELKKLSSNGNIYINKRSTSSTSIGRKSAGGQHLCDGVENGGMYKPDQYRDSISWQSYRAVPSLCSVEQRSWEKTEPISKAWLRYTIYTCNIVIVVAGTASLAMGAWLRTDSRFRDFLSQRYRNVVEEAFWQAPTLYVFSYILIVIGMCMVLISVVGCCAASTDSRILLLIYAVAIDVEVSDALTYMVQNYYQGAGIVQESLDRLQQAFRCCGNAGCSDFRFLHQDTPRSCDIRCDGCHYRIMVALRMGFSIAFVIFAIVVVAELIASISAMILIMKPRNSTGVWLDKMGSRRSHYGNKYYWRGSDQYVDLNSLRSEDCPVPDHHHSEHIAPYQKY</sequence>
<dbReference type="Gene3D" id="1.10.1450.10">
    <property type="entry name" value="Tetraspanin"/>
    <property type="match status" value="1"/>
</dbReference>
<evidence type="ECO:0000313" key="8">
    <source>
        <dbReference type="Proteomes" id="UP000276991"/>
    </source>
</evidence>
<dbReference type="Proteomes" id="UP000276991">
    <property type="component" value="Unassembled WGS sequence"/>
</dbReference>
<protein>
    <submittedName>
        <fullName evidence="7">Uncharacterized protein</fullName>
    </submittedName>
</protein>
<keyword evidence="5" id="KW-0175">Coiled coil</keyword>
<keyword evidence="8" id="KW-1185">Reference proteome</keyword>
<evidence type="ECO:0000256" key="6">
    <source>
        <dbReference type="SAM" id="Phobius"/>
    </source>
</evidence>
<evidence type="ECO:0000256" key="2">
    <source>
        <dbReference type="ARBA" id="ARBA00022692"/>
    </source>
</evidence>
<dbReference type="STRING" id="6277.A0A498SHJ5"/>
<dbReference type="PRINTS" id="PR00259">
    <property type="entry name" value="TMFOUR"/>
</dbReference>
<dbReference type="InterPro" id="IPR018499">
    <property type="entry name" value="Tetraspanin/Peripherin"/>
</dbReference>
<dbReference type="OrthoDB" id="5870230at2759"/>
<dbReference type="PANTHER" id="PTHR19282:SF252">
    <property type="entry name" value="TETRASPANIN"/>
    <property type="match status" value="1"/>
</dbReference>
<evidence type="ECO:0000256" key="5">
    <source>
        <dbReference type="SAM" id="Coils"/>
    </source>
</evidence>
<feature type="transmembrane region" description="Helical" evidence="6">
    <location>
        <begin position="497"/>
        <end position="522"/>
    </location>
</feature>
<organism evidence="7 8">
    <name type="scientific">Acanthocheilonema viteae</name>
    <name type="common">Filarial nematode worm</name>
    <name type="synonym">Dipetalonema viteae</name>
    <dbReference type="NCBI Taxonomy" id="6277"/>
    <lineage>
        <taxon>Eukaryota</taxon>
        <taxon>Metazoa</taxon>
        <taxon>Ecdysozoa</taxon>
        <taxon>Nematoda</taxon>
        <taxon>Chromadorea</taxon>
        <taxon>Rhabditida</taxon>
        <taxon>Spirurina</taxon>
        <taxon>Spiruromorpha</taxon>
        <taxon>Filarioidea</taxon>
        <taxon>Onchocercidae</taxon>
        <taxon>Acanthocheilonema</taxon>
    </lineage>
</organism>
<dbReference type="InterPro" id="IPR008952">
    <property type="entry name" value="Tetraspanin_EC2_sf"/>
</dbReference>
<accession>A0A498SHJ5</accession>
<evidence type="ECO:0000256" key="1">
    <source>
        <dbReference type="ARBA" id="ARBA00004141"/>
    </source>
</evidence>
<keyword evidence="3 6" id="KW-1133">Transmembrane helix</keyword>
<dbReference type="AlphaFoldDB" id="A0A498SHJ5"/>
<dbReference type="Pfam" id="PF00335">
    <property type="entry name" value="Tetraspanin"/>
    <property type="match status" value="2"/>
</dbReference>
<comment type="subcellular location">
    <subcellularLocation>
        <location evidence="1">Membrane</location>
        <topology evidence="1">Multi-pass membrane protein</topology>
    </subcellularLocation>
</comment>
<dbReference type="EMBL" id="UPTC01001364">
    <property type="protein sequence ID" value="VBB31735.1"/>
    <property type="molecule type" value="Genomic_DNA"/>
</dbReference>
<keyword evidence="4 6" id="KW-0472">Membrane</keyword>
<evidence type="ECO:0000256" key="4">
    <source>
        <dbReference type="ARBA" id="ARBA00023136"/>
    </source>
</evidence>
<dbReference type="SUPFAM" id="SSF48652">
    <property type="entry name" value="Tetraspanin"/>
    <property type="match status" value="1"/>
</dbReference>
<dbReference type="PANTHER" id="PTHR19282">
    <property type="entry name" value="TETRASPANIN"/>
    <property type="match status" value="1"/>
</dbReference>
<gene>
    <name evidence="7" type="ORF">NAV_LOCUS6526</name>
</gene>
<feature type="coiled-coil region" evidence="5">
    <location>
        <begin position="144"/>
        <end position="171"/>
    </location>
</feature>
<evidence type="ECO:0000313" key="7">
    <source>
        <dbReference type="EMBL" id="VBB31735.1"/>
    </source>
</evidence>
<feature type="transmembrane region" description="Helical" evidence="6">
    <location>
        <begin position="385"/>
        <end position="407"/>
    </location>
</feature>